<organism evidence="1 2">
    <name type="scientific">Ranatra chinensis</name>
    <dbReference type="NCBI Taxonomy" id="642074"/>
    <lineage>
        <taxon>Eukaryota</taxon>
        <taxon>Metazoa</taxon>
        <taxon>Ecdysozoa</taxon>
        <taxon>Arthropoda</taxon>
        <taxon>Hexapoda</taxon>
        <taxon>Insecta</taxon>
        <taxon>Pterygota</taxon>
        <taxon>Neoptera</taxon>
        <taxon>Paraneoptera</taxon>
        <taxon>Hemiptera</taxon>
        <taxon>Heteroptera</taxon>
        <taxon>Panheteroptera</taxon>
        <taxon>Nepomorpha</taxon>
        <taxon>Nepidae</taxon>
        <taxon>Ranatrinae</taxon>
        <taxon>Ranatra</taxon>
    </lineage>
</organism>
<dbReference type="EMBL" id="JBFDAA010000002">
    <property type="protein sequence ID" value="KAL1139828.1"/>
    <property type="molecule type" value="Genomic_DNA"/>
</dbReference>
<dbReference type="Proteomes" id="UP001558652">
    <property type="component" value="Unassembled WGS sequence"/>
</dbReference>
<name>A0ABD0ZC35_9HEMI</name>
<dbReference type="InterPro" id="IPR046805">
    <property type="entry name" value="Tra1_ring"/>
</dbReference>
<sequence length="170" mass="19156">MHLLRVFAEAQGKTVVEIMEPHKDLLADMIPPKKHLLRHQAANAQIGLMEGNTFCTTLTPRLFTIDLNVVEHKVFFHEVMTLCEVQDNALLKLPCYKNIGSLIPLRKAAMRALAACHYVPGCSEKIFNTLYQSLERPSPELQEAAFQCMKTFVTGSQIDMNMVKNNLKAS</sequence>
<proteinExistence type="predicted"/>
<keyword evidence="2" id="KW-1185">Reference proteome</keyword>
<reference evidence="1 2" key="1">
    <citation type="submission" date="2024-07" db="EMBL/GenBank/DDBJ databases">
        <title>Chromosome-level genome assembly of the water stick insect Ranatra chinensis (Heteroptera: Nepidae).</title>
        <authorList>
            <person name="Liu X."/>
        </authorList>
    </citation>
    <scope>NUCLEOTIDE SEQUENCE [LARGE SCALE GENOMIC DNA]</scope>
    <source>
        <strain evidence="1">Cailab_2021Rc</strain>
        <tissue evidence="1">Muscle</tissue>
    </source>
</reference>
<dbReference type="Pfam" id="PF20206">
    <property type="entry name" value="Tra1_ring"/>
    <property type="match status" value="1"/>
</dbReference>
<dbReference type="SUPFAM" id="SSF48371">
    <property type="entry name" value="ARM repeat"/>
    <property type="match status" value="1"/>
</dbReference>
<comment type="caution">
    <text evidence="1">The sequence shown here is derived from an EMBL/GenBank/DDBJ whole genome shotgun (WGS) entry which is preliminary data.</text>
</comment>
<dbReference type="AlphaFoldDB" id="A0ABD0ZC35"/>
<accession>A0ABD0ZC35</accession>
<evidence type="ECO:0000313" key="1">
    <source>
        <dbReference type="EMBL" id="KAL1139828.1"/>
    </source>
</evidence>
<protein>
    <submittedName>
        <fullName evidence="1">Uncharacterized protein</fullName>
    </submittedName>
</protein>
<evidence type="ECO:0000313" key="2">
    <source>
        <dbReference type="Proteomes" id="UP001558652"/>
    </source>
</evidence>
<dbReference type="InterPro" id="IPR016024">
    <property type="entry name" value="ARM-type_fold"/>
</dbReference>
<gene>
    <name evidence="1" type="ORF">AAG570_006805</name>
</gene>